<evidence type="ECO:0000259" key="5">
    <source>
        <dbReference type="Pfam" id="PF19037"/>
    </source>
</evidence>
<comment type="function">
    <text evidence="1">Plays an important role in membrane trafficking through the secretory apparatus.</text>
</comment>
<dbReference type="GO" id="GO:0006623">
    <property type="term" value="P:protein targeting to vacuole"/>
    <property type="evidence" value="ECO:0007669"/>
    <property type="project" value="UniProtKB-UniRule"/>
</dbReference>
<evidence type="ECO:0000313" key="7">
    <source>
        <dbReference type="EMBL" id="CAD1828739.1"/>
    </source>
</evidence>
<gene>
    <name evidence="7" type="ORF">CB5_LOCUS11950</name>
</gene>
<evidence type="ECO:0000259" key="4">
    <source>
        <dbReference type="Pfam" id="PF19036"/>
    </source>
</evidence>
<dbReference type="InterPro" id="IPR043972">
    <property type="entry name" value="FUZ/MON1/HPS1_longin_1"/>
</dbReference>
<dbReference type="GO" id="GO:0016192">
    <property type="term" value="P:vesicle-mediated transport"/>
    <property type="evidence" value="ECO:0007669"/>
    <property type="project" value="InterPro"/>
</dbReference>
<feature type="transmembrane region" description="Helical" evidence="3">
    <location>
        <begin position="113"/>
        <end position="130"/>
    </location>
</feature>
<feature type="region of interest" description="Disordered" evidence="2">
    <location>
        <begin position="1"/>
        <end position="70"/>
    </location>
</feature>
<dbReference type="InterPro" id="IPR043971">
    <property type="entry name" value="FUZ/MON1/HPS1_longin_2"/>
</dbReference>
<dbReference type="Pfam" id="PF19036">
    <property type="entry name" value="Fuz_longin_1"/>
    <property type="match status" value="1"/>
</dbReference>
<dbReference type="InterPro" id="IPR004353">
    <property type="entry name" value="Mon1"/>
</dbReference>
<proteinExistence type="inferred from homology"/>
<evidence type="ECO:0000256" key="3">
    <source>
        <dbReference type="SAM" id="Phobius"/>
    </source>
</evidence>
<reference evidence="7" key="1">
    <citation type="submission" date="2020-07" db="EMBL/GenBank/DDBJ databases">
        <authorList>
            <person name="Lin J."/>
        </authorList>
    </citation>
    <scope>NUCLEOTIDE SEQUENCE</scope>
</reference>
<keyword evidence="3" id="KW-0472">Membrane</keyword>
<evidence type="ECO:0000259" key="6">
    <source>
        <dbReference type="Pfam" id="PF19038"/>
    </source>
</evidence>
<accession>A0A6V7PCY6</accession>
<feature type="domain" description="FUZ/MON1/HPS1 second Longin" evidence="5">
    <location>
        <begin position="367"/>
        <end position="461"/>
    </location>
</feature>
<feature type="compositionally biased region" description="Basic and acidic residues" evidence="2">
    <location>
        <begin position="1"/>
        <end position="11"/>
    </location>
</feature>
<name>A0A6V7PCY6_ANACO</name>
<dbReference type="PANTHER" id="PTHR13027:SF7">
    <property type="entry name" value="VACUOLAR FUSION PROTEIN MON1 HOMOLOG"/>
    <property type="match status" value="1"/>
</dbReference>
<keyword evidence="3" id="KW-0812">Transmembrane</keyword>
<evidence type="ECO:0000256" key="2">
    <source>
        <dbReference type="SAM" id="MobiDB-lite"/>
    </source>
</evidence>
<sequence>MDSDPDHRPLDDAATAAAEDPNPSRSSAPEPNTLESDVVELLDSLTLDRSGNARPVKRPTSNGSMPPDFYSCDEIEIEEEEEEEEEEGIRGRMGRGVLRSVAAAALRSRRKRGLLALVVVGMPGSVGAALDRVGSRRLMMADRRLTIGVAENSILMSPEFGFELELLLSSSNMWLQQFGKATRYGKLDQVVTDLQDDASATWRKRKKHFFILSHSGKPIYSRYGDEHKLAGFSATLQAIISFVENSGDRIKFVRAGKHQIVFLVKGPIYLVCISCTEEPYEALRGQVELIYGQMLLILTKSVHRCFEKNPKFDMTPLLGGTDTVFSSLIHAFSWNPATFLHAYTCLPLPYATRQAAGAILQDIADSGVLFAILMCKHKVISLVGAQKASLHPDDILLLANFILSSESFRTSESFSPICLPRYNPMAFLHAYVHFLDADTYLILLSTRSDAFYHLKDCRVRIQDVLLKSNVLCEVQRSMLDSGLHVEDLPLDSSLRSGSMPDRTKSESLSPSVGLGGAAGLWHFIYKSIYLDQYVASEFSSPISNSSQQKKLYRAYQKLYTLMHDRGTGPHKTQFRRDEDYVLLCWITQDFELYAAFDPLADKALAIKMCNRVCQWVRDLENEIFLFGANSFSW</sequence>
<dbReference type="PRINTS" id="PR01546">
    <property type="entry name" value="YEAST73DUF"/>
</dbReference>
<dbReference type="PANTHER" id="PTHR13027">
    <property type="entry name" value="SAND PROTEIN-RELATED"/>
    <property type="match status" value="1"/>
</dbReference>
<dbReference type="AlphaFoldDB" id="A0A6V7PCY6"/>
<evidence type="ECO:0000256" key="1">
    <source>
        <dbReference type="RuleBase" id="RU367048"/>
    </source>
</evidence>
<keyword evidence="3" id="KW-1133">Transmembrane helix</keyword>
<feature type="domain" description="FUZ/MON1/HPS1 third Longin" evidence="6">
    <location>
        <begin position="519"/>
        <end position="618"/>
    </location>
</feature>
<dbReference type="EMBL" id="LR862147">
    <property type="protein sequence ID" value="CAD1828739.1"/>
    <property type="molecule type" value="Genomic_DNA"/>
</dbReference>
<protein>
    <recommendedName>
        <fullName evidence="1">Vacuolar fusion protein MON1 homolog</fullName>
    </recommendedName>
</protein>
<dbReference type="Pfam" id="PF19038">
    <property type="entry name" value="Fuz_longin_3"/>
    <property type="match status" value="1"/>
</dbReference>
<feature type="domain" description="FUZ/MON1/HPS1 first Longin" evidence="4">
    <location>
        <begin position="207"/>
        <end position="328"/>
    </location>
</feature>
<organism evidence="7">
    <name type="scientific">Ananas comosus var. bracteatus</name>
    <name type="common">red pineapple</name>
    <dbReference type="NCBI Taxonomy" id="296719"/>
    <lineage>
        <taxon>Eukaryota</taxon>
        <taxon>Viridiplantae</taxon>
        <taxon>Streptophyta</taxon>
        <taxon>Embryophyta</taxon>
        <taxon>Tracheophyta</taxon>
        <taxon>Spermatophyta</taxon>
        <taxon>Magnoliopsida</taxon>
        <taxon>Liliopsida</taxon>
        <taxon>Poales</taxon>
        <taxon>Bromeliaceae</taxon>
        <taxon>Bromelioideae</taxon>
        <taxon>Ananas</taxon>
    </lineage>
</organism>
<comment type="similarity">
    <text evidence="1">Belongs to the MON1/SAND family.</text>
</comment>
<feature type="compositionally biased region" description="Polar residues" evidence="2">
    <location>
        <begin position="23"/>
        <end position="35"/>
    </location>
</feature>
<dbReference type="Pfam" id="PF19037">
    <property type="entry name" value="Fuz_longin_2"/>
    <property type="match status" value="1"/>
</dbReference>
<dbReference type="InterPro" id="IPR043970">
    <property type="entry name" value="FUZ/MON1/HPS1_longin_3"/>
</dbReference>